<proteinExistence type="predicted"/>
<evidence type="ECO:0000256" key="2">
    <source>
        <dbReference type="ARBA" id="ARBA00023043"/>
    </source>
</evidence>
<dbReference type="AlphaFoldDB" id="G8QU13"/>
<dbReference type="SMART" id="SM00248">
    <property type="entry name" value="ANK"/>
    <property type="match status" value="8"/>
</dbReference>
<evidence type="ECO:0000313" key="4">
    <source>
        <dbReference type="EMBL" id="AEV30260.1"/>
    </source>
</evidence>
<dbReference type="Proteomes" id="UP000005632">
    <property type="component" value="Chromosome"/>
</dbReference>
<gene>
    <name evidence="4" type="ordered locus">SpiGrapes_2499</name>
</gene>
<keyword evidence="5" id="KW-1185">Reference proteome</keyword>
<feature type="repeat" description="ANK" evidence="3">
    <location>
        <begin position="139"/>
        <end position="171"/>
    </location>
</feature>
<dbReference type="PROSITE" id="PS50088">
    <property type="entry name" value="ANK_REPEAT"/>
    <property type="match status" value="3"/>
</dbReference>
<dbReference type="PANTHER" id="PTHR23206">
    <property type="entry name" value="MASK PROTEIN"/>
    <property type="match status" value="1"/>
</dbReference>
<dbReference type="Gene3D" id="1.25.40.20">
    <property type="entry name" value="Ankyrin repeat-containing domain"/>
    <property type="match status" value="2"/>
</dbReference>
<sequence>MTKSDKTKALGWALNQAVNQEDVKKVKALVFEGADANFVPDTTILMHCAATTFNLELFKAMITDIKVLETRDSRGWNAMMYALEAGNLAVVRFCVQQGIPVNNDTDYDQPLSLAIQAGRVGIVKFLLKSGAQVNAEDLLGRTPIMHALAKGNTEVAMMLVSHGSDLYHTDAQGKTVLSYALESNSLSVIKYSLELAKIQLPSNVLLLAVRAKSDLDVLKYLVSKGADILFESKEDLPGTLLREAVLSGKEEIVKYLLKQGAPMGENILEIAARKGNLDIIKLIYKYEPPMGNRKRVIDAVVQSGSVKLLISLLPEIKTMGRDDQYHLLFVAVRSGSLNMFEMLRDELDLDVDCQDSKGSSLLFEAVILEKEILPPGKTFLSNDDFSRIRRNVSDRFGRYELLKTLVEKENLEVNHTDCDGVSAIMVAARYLNFPAIRFLEKHGASLYQKDSRDVSAETILMETKISKIDQRKLEKVMAEGTCLGKRPSIRRHK</sequence>
<dbReference type="PROSITE" id="PS50297">
    <property type="entry name" value="ANK_REP_REGION"/>
    <property type="match status" value="2"/>
</dbReference>
<reference evidence="4 5" key="1">
    <citation type="submission" date="2011-11" db="EMBL/GenBank/DDBJ databases">
        <title>Complete sequence of Spirochaeta sp. grapes.</title>
        <authorList>
            <consortium name="US DOE Joint Genome Institute"/>
            <person name="Lucas S."/>
            <person name="Han J."/>
            <person name="Lapidus A."/>
            <person name="Cheng J.-F."/>
            <person name="Goodwin L."/>
            <person name="Pitluck S."/>
            <person name="Peters L."/>
            <person name="Ovchinnikova G."/>
            <person name="Munk A.C."/>
            <person name="Detter J.C."/>
            <person name="Han C."/>
            <person name="Tapia R."/>
            <person name="Land M."/>
            <person name="Hauser L."/>
            <person name="Kyrpides N."/>
            <person name="Ivanova N."/>
            <person name="Pagani I."/>
            <person name="Ritalahtilisa K."/>
            <person name="Loeffler F."/>
            <person name="Woyke T."/>
        </authorList>
    </citation>
    <scope>NUCLEOTIDE SEQUENCE [LARGE SCALE GENOMIC DNA]</scope>
    <source>
        <strain evidence="5">ATCC BAA-1885 / DSM 22778 / Grapes</strain>
    </source>
</reference>
<dbReference type="RefSeq" id="WP_014271100.1">
    <property type="nucleotide sequence ID" value="NC_016633.1"/>
</dbReference>
<organism evidence="4 5">
    <name type="scientific">Sphaerochaeta pleomorpha (strain ATCC BAA-1885 / DSM 22778 / Grapes)</name>
    <dbReference type="NCBI Taxonomy" id="158190"/>
    <lineage>
        <taxon>Bacteria</taxon>
        <taxon>Pseudomonadati</taxon>
        <taxon>Spirochaetota</taxon>
        <taxon>Spirochaetia</taxon>
        <taxon>Spirochaetales</taxon>
        <taxon>Sphaerochaetaceae</taxon>
        <taxon>Sphaerochaeta</taxon>
    </lineage>
</organism>
<dbReference type="Pfam" id="PF13637">
    <property type="entry name" value="Ank_4"/>
    <property type="match status" value="1"/>
</dbReference>
<dbReference type="InterPro" id="IPR051631">
    <property type="entry name" value="Ankyrin-KH/SAM_domain"/>
</dbReference>
<dbReference type="HOGENOM" id="CLU_553107_0_0_12"/>
<feature type="repeat" description="ANK" evidence="3">
    <location>
        <begin position="106"/>
        <end position="138"/>
    </location>
</feature>
<name>G8QU13_SPHPG</name>
<keyword evidence="1" id="KW-0677">Repeat</keyword>
<evidence type="ECO:0000256" key="3">
    <source>
        <dbReference type="PROSITE-ProRule" id="PRU00023"/>
    </source>
</evidence>
<accession>G8QU13</accession>
<dbReference type="InterPro" id="IPR002110">
    <property type="entry name" value="Ankyrin_rpt"/>
</dbReference>
<feature type="repeat" description="ANK" evidence="3">
    <location>
        <begin position="419"/>
        <end position="451"/>
    </location>
</feature>
<dbReference type="KEGG" id="sgp:SpiGrapes_2499"/>
<dbReference type="PANTHER" id="PTHR23206:SF7">
    <property type="entry name" value="PROTEIN KINASE DOMAIN-CONTAINING PROTEIN"/>
    <property type="match status" value="1"/>
</dbReference>
<protein>
    <submittedName>
        <fullName evidence="4">Ankyrin repeat-containing protein</fullName>
    </submittedName>
</protein>
<dbReference type="eggNOG" id="COG0666">
    <property type="taxonomic scope" value="Bacteria"/>
</dbReference>
<dbReference type="EMBL" id="CP003155">
    <property type="protein sequence ID" value="AEV30260.1"/>
    <property type="molecule type" value="Genomic_DNA"/>
</dbReference>
<dbReference type="SUPFAM" id="SSF48403">
    <property type="entry name" value="Ankyrin repeat"/>
    <property type="match status" value="2"/>
</dbReference>
<keyword evidence="2 3" id="KW-0040">ANK repeat</keyword>
<dbReference type="Pfam" id="PF12796">
    <property type="entry name" value="Ank_2"/>
    <property type="match status" value="2"/>
</dbReference>
<evidence type="ECO:0000256" key="1">
    <source>
        <dbReference type="ARBA" id="ARBA00022737"/>
    </source>
</evidence>
<evidence type="ECO:0000313" key="5">
    <source>
        <dbReference type="Proteomes" id="UP000005632"/>
    </source>
</evidence>
<dbReference type="OrthoDB" id="355857at2"/>
<dbReference type="InterPro" id="IPR036770">
    <property type="entry name" value="Ankyrin_rpt-contain_sf"/>
</dbReference>
<dbReference type="STRING" id="158190.SpiGrapes_2499"/>
<dbReference type="GO" id="GO:0005737">
    <property type="term" value="C:cytoplasm"/>
    <property type="evidence" value="ECO:0007669"/>
    <property type="project" value="TreeGrafter"/>
</dbReference>